<keyword evidence="2" id="KW-1185">Reference proteome</keyword>
<evidence type="ECO:0000313" key="2">
    <source>
        <dbReference type="Proteomes" id="UP001235341"/>
    </source>
</evidence>
<protein>
    <submittedName>
        <fullName evidence="1">Uncharacterized protein</fullName>
    </submittedName>
</protein>
<dbReference type="RefSeq" id="WP_309206138.1">
    <property type="nucleotide sequence ID" value="NZ_CP133586.1"/>
</dbReference>
<accession>A0ABY9PS24</accession>
<reference evidence="1 2" key="1">
    <citation type="submission" date="2023-08" db="EMBL/GenBank/DDBJ databases">
        <title>Complete Genome and Methylome dissection of Serratia fonticola NEB369.</title>
        <authorList>
            <person name="Fomenkov A."/>
            <person name="Roberts R.D."/>
        </authorList>
    </citation>
    <scope>NUCLEOTIDE SEQUENCE [LARGE SCALE GENOMIC DNA]</scope>
    <source>
        <strain evidence="1 2">NEB369</strain>
    </source>
</reference>
<sequence>MSKVLAFTAQRTGVRTSGSCVTRSNVRKGSLHQKVTFASLRIISPSGKVKVKVFHKIDGTESVASFNLGKKFLLPSVEKMSFAEAAKLSTDMFESRYQRLEDETFDDAE</sequence>
<name>A0ABY9PS24_SERFO</name>
<organism evidence="1 2">
    <name type="scientific">Serratia fonticola</name>
    <dbReference type="NCBI Taxonomy" id="47917"/>
    <lineage>
        <taxon>Bacteria</taxon>
        <taxon>Pseudomonadati</taxon>
        <taxon>Pseudomonadota</taxon>
        <taxon>Gammaproteobacteria</taxon>
        <taxon>Enterobacterales</taxon>
        <taxon>Yersiniaceae</taxon>
        <taxon>Serratia</taxon>
    </lineage>
</organism>
<dbReference type="Proteomes" id="UP001235341">
    <property type="component" value="Chromosome"/>
</dbReference>
<gene>
    <name evidence="1" type="ORF">RFB13_06835</name>
</gene>
<evidence type="ECO:0000313" key="1">
    <source>
        <dbReference type="EMBL" id="WMT16038.1"/>
    </source>
</evidence>
<proteinExistence type="predicted"/>
<dbReference type="EMBL" id="CP133586">
    <property type="protein sequence ID" value="WMT16038.1"/>
    <property type="molecule type" value="Genomic_DNA"/>
</dbReference>